<feature type="chain" id="PRO_5020852603" evidence="1">
    <location>
        <begin position="28"/>
        <end position="154"/>
    </location>
</feature>
<dbReference type="Proteomes" id="UP000294853">
    <property type="component" value="Chromosome"/>
</dbReference>
<feature type="signal peptide" evidence="1">
    <location>
        <begin position="1"/>
        <end position="27"/>
    </location>
</feature>
<evidence type="ECO:0000256" key="1">
    <source>
        <dbReference type="SAM" id="SignalP"/>
    </source>
</evidence>
<keyword evidence="3" id="KW-1185">Reference proteome</keyword>
<evidence type="ECO:0000313" key="3">
    <source>
        <dbReference type="Proteomes" id="UP000294853"/>
    </source>
</evidence>
<gene>
    <name evidence="2" type="ORF">EXE58_10585</name>
</gene>
<dbReference type="KEGG" id="nsn:EXE58_10585"/>
<dbReference type="RefSeq" id="WP_135267852.1">
    <property type="nucleotide sequence ID" value="NZ_CP038436.1"/>
</dbReference>
<sequence length="154" mass="15505">MTRRTALRGAAWTAPAITIAVASPNVAATSHTGPEPTVTAVPGAAMRSSGDRNQQLVTWSLDVTVGAPIQGLSVTFSGVSAVTGLTVSCPQGEWTGNGNSTRVFSAPLQAGDRLALTAVFQRSSNGRDASVVASFVTGTGAHVVNLGGCEAPIT</sequence>
<protein>
    <submittedName>
        <fullName evidence="2">Uncharacterized protein</fullName>
    </submittedName>
</protein>
<proteinExistence type="predicted"/>
<dbReference type="AlphaFoldDB" id="A0A4P7IJ06"/>
<name>A0A4P7IJ06_9ACTN</name>
<accession>A0A4P7IJ06</accession>
<dbReference type="EMBL" id="CP038436">
    <property type="protein sequence ID" value="QBX55861.1"/>
    <property type="molecule type" value="Genomic_DNA"/>
</dbReference>
<reference evidence="2 3" key="1">
    <citation type="submission" date="2019-03" db="EMBL/GenBank/DDBJ databases">
        <title>Three New Species of Nocardioides, Nocardioides euryhalodurans sp. nov., Nocardioides seonyuensis sp. nov. and Nocardioides eburneoflavus sp. nov. Iolated from Soil.</title>
        <authorList>
            <person name="Roh S.G."/>
            <person name="Lee C."/>
            <person name="Kim M.-K."/>
            <person name="Kim S.B."/>
        </authorList>
    </citation>
    <scope>NUCLEOTIDE SEQUENCE [LARGE SCALE GENOMIC DNA]</scope>
    <source>
        <strain evidence="2 3">MMS17-SY207-3</strain>
    </source>
</reference>
<organism evidence="2 3">
    <name type="scientific">Nocardioides seonyuensis</name>
    <dbReference type="NCBI Taxonomy" id="2518371"/>
    <lineage>
        <taxon>Bacteria</taxon>
        <taxon>Bacillati</taxon>
        <taxon>Actinomycetota</taxon>
        <taxon>Actinomycetes</taxon>
        <taxon>Propionibacteriales</taxon>
        <taxon>Nocardioidaceae</taxon>
        <taxon>Nocardioides</taxon>
    </lineage>
</organism>
<keyword evidence="1" id="KW-0732">Signal</keyword>
<evidence type="ECO:0000313" key="2">
    <source>
        <dbReference type="EMBL" id="QBX55861.1"/>
    </source>
</evidence>